<dbReference type="PANTHER" id="PTHR35799:SF1">
    <property type="entry name" value="S-RIBOSYLHOMOCYSTEINE LYASE"/>
    <property type="match status" value="1"/>
</dbReference>
<sequence length="161" mass="17724">MKLNVESFNLDHRYVCAPYIRVADVKRLSEGSVLTKYDVRFCQPNSEHLEMDAVHSIEHMFAEFSRNHASNVVDFSPMGCQTGFYLMLSGEPDVTSTAELVETTFHDILTADAVPAANEVQCGWGAHHSLKGAKDAVTAMLSKRSEWEQVLTTDAGKGAAS</sequence>
<evidence type="ECO:0000256" key="6">
    <source>
        <dbReference type="ARBA" id="ARBA00022654"/>
    </source>
</evidence>
<evidence type="ECO:0000256" key="11">
    <source>
        <dbReference type="ARBA" id="ARBA00024654"/>
    </source>
</evidence>
<dbReference type="Proteomes" id="UP001215216">
    <property type="component" value="Chromosome"/>
</dbReference>
<keyword evidence="8 14" id="KW-0071">Autoinducer synthesis</keyword>
<feature type="binding site" evidence="14">
    <location>
        <position position="55"/>
    </location>
    <ligand>
        <name>Fe cation</name>
        <dbReference type="ChEBI" id="CHEBI:24875"/>
    </ligand>
</feature>
<protein>
    <recommendedName>
        <fullName evidence="5 14">S-ribosylhomocysteine lyase</fullName>
        <ecNumber evidence="4 14">4.4.1.21</ecNumber>
    </recommendedName>
    <alternativeName>
        <fullName evidence="12 14">AI-2 synthesis protein</fullName>
    </alternativeName>
    <alternativeName>
        <fullName evidence="13 14">Autoinducer-2 production protein LuxS</fullName>
    </alternativeName>
</protein>
<evidence type="ECO:0000256" key="14">
    <source>
        <dbReference type="HAMAP-Rule" id="MF_00091"/>
    </source>
</evidence>
<evidence type="ECO:0000256" key="4">
    <source>
        <dbReference type="ARBA" id="ARBA00012240"/>
    </source>
</evidence>
<feature type="binding site" evidence="14">
    <location>
        <position position="59"/>
    </location>
    <ligand>
        <name>Fe cation</name>
        <dbReference type="ChEBI" id="CHEBI:24875"/>
    </ligand>
</feature>
<dbReference type="Gene3D" id="3.30.1360.80">
    <property type="entry name" value="S-ribosylhomocysteinase (LuxS)"/>
    <property type="match status" value="1"/>
</dbReference>
<comment type="cofactor">
    <cofactor evidence="14">
        <name>Fe cation</name>
        <dbReference type="ChEBI" id="CHEBI:24875"/>
    </cofactor>
    <text evidence="14">Binds 1 Fe cation per subunit.</text>
</comment>
<dbReference type="Pfam" id="PF02664">
    <property type="entry name" value="LuxS"/>
    <property type="match status" value="1"/>
</dbReference>
<comment type="similarity">
    <text evidence="2 14">Belongs to the LuxS family.</text>
</comment>
<evidence type="ECO:0000256" key="10">
    <source>
        <dbReference type="ARBA" id="ARBA00023239"/>
    </source>
</evidence>
<dbReference type="HAMAP" id="MF_00091">
    <property type="entry name" value="LuxS"/>
    <property type="match status" value="1"/>
</dbReference>
<dbReference type="GO" id="GO:0043768">
    <property type="term" value="F:S-ribosylhomocysteine lyase activity"/>
    <property type="evidence" value="ECO:0007669"/>
    <property type="project" value="UniProtKB-EC"/>
</dbReference>
<evidence type="ECO:0000313" key="16">
    <source>
        <dbReference type="Proteomes" id="UP001215216"/>
    </source>
</evidence>
<dbReference type="EC" id="4.4.1.21" evidence="4 14"/>
<dbReference type="EMBL" id="CP121208">
    <property type="protein sequence ID" value="WFM83435.1"/>
    <property type="molecule type" value="Genomic_DNA"/>
</dbReference>
<gene>
    <name evidence="14" type="primary">luxS</name>
    <name evidence="15" type="ORF">P7079_00195</name>
</gene>
<evidence type="ECO:0000256" key="2">
    <source>
        <dbReference type="ARBA" id="ARBA00007311"/>
    </source>
</evidence>
<dbReference type="RefSeq" id="WP_278012830.1">
    <property type="nucleotide sequence ID" value="NZ_CP121208.1"/>
</dbReference>
<name>A0ABY8G0B4_9ACTO</name>
<dbReference type="NCBIfam" id="NF002604">
    <property type="entry name" value="PRK02260.1-4"/>
    <property type="match status" value="1"/>
</dbReference>
<dbReference type="InterPro" id="IPR037005">
    <property type="entry name" value="LuxS_sf"/>
</dbReference>
<dbReference type="InterPro" id="IPR003815">
    <property type="entry name" value="S-ribosylhomocysteinase"/>
</dbReference>
<comment type="subunit">
    <text evidence="3 14">Homodimer.</text>
</comment>
<comment type="catalytic activity">
    <reaction evidence="1 14">
        <text>S-(5-deoxy-D-ribos-5-yl)-L-homocysteine = (S)-4,5-dihydroxypentane-2,3-dione + L-homocysteine</text>
        <dbReference type="Rhea" id="RHEA:17753"/>
        <dbReference type="ChEBI" id="CHEBI:29484"/>
        <dbReference type="ChEBI" id="CHEBI:58195"/>
        <dbReference type="ChEBI" id="CHEBI:58199"/>
        <dbReference type="EC" id="4.4.1.21"/>
    </reaction>
</comment>
<keyword evidence="7 14" id="KW-0479">Metal-binding</keyword>
<evidence type="ECO:0000256" key="12">
    <source>
        <dbReference type="ARBA" id="ARBA00030600"/>
    </source>
</evidence>
<dbReference type="InterPro" id="IPR011249">
    <property type="entry name" value="Metalloenz_LuxS/M16"/>
</dbReference>
<evidence type="ECO:0000256" key="7">
    <source>
        <dbReference type="ARBA" id="ARBA00022723"/>
    </source>
</evidence>
<dbReference type="PANTHER" id="PTHR35799">
    <property type="entry name" value="S-RIBOSYLHOMOCYSTEINE LYASE"/>
    <property type="match status" value="1"/>
</dbReference>
<evidence type="ECO:0000256" key="1">
    <source>
        <dbReference type="ARBA" id="ARBA00000297"/>
    </source>
</evidence>
<dbReference type="SUPFAM" id="SSF63411">
    <property type="entry name" value="LuxS/MPP-like metallohydrolase"/>
    <property type="match status" value="1"/>
</dbReference>
<evidence type="ECO:0000256" key="8">
    <source>
        <dbReference type="ARBA" id="ARBA00022929"/>
    </source>
</evidence>
<dbReference type="PIRSF" id="PIRSF006160">
    <property type="entry name" value="AI2"/>
    <property type="match status" value="1"/>
</dbReference>
<evidence type="ECO:0000256" key="3">
    <source>
        <dbReference type="ARBA" id="ARBA00011738"/>
    </source>
</evidence>
<keyword evidence="10 14" id="KW-0456">Lyase</keyword>
<keyword evidence="16" id="KW-1185">Reference proteome</keyword>
<keyword evidence="9 14" id="KW-0408">Iron</keyword>
<evidence type="ECO:0000256" key="9">
    <source>
        <dbReference type="ARBA" id="ARBA00023004"/>
    </source>
</evidence>
<organism evidence="15 16">
    <name type="scientific">Arcanobacterium canis</name>
    <dbReference type="NCBI Taxonomy" id="999183"/>
    <lineage>
        <taxon>Bacteria</taxon>
        <taxon>Bacillati</taxon>
        <taxon>Actinomycetota</taxon>
        <taxon>Actinomycetes</taxon>
        <taxon>Actinomycetales</taxon>
        <taxon>Actinomycetaceae</taxon>
        <taxon>Arcanobacterium</taxon>
    </lineage>
</organism>
<accession>A0ABY8G0B4</accession>
<proteinExistence type="inferred from homology"/>
<keyword evidence="6 14" id="KW-0673">Quorum sensing</keyword>
<reference evidence="15 16" key="1">
    <citation type="submission" date="2023-03" db="EMBL/GenBank/DDBJ databases">
        <title>Complete genome of Arcanobacterium canis strain DSM 25104 isolated in 2010 from a canine otitis externa in Germany.</title>
        <authorList>
            <person name="Borowiak M."/>
            <person name="Kreitlow A."/>
            <person name="Malorny B."/>
            <person name="Laemmler C."/>
            <person name="Prenger-Berninghoff E."/>
            <person name="Ploetz M."/>
            <person name="Abdulmawjood A."/>
        </authorList>
    </citation>
    <scope>NUCLEOTIDE SEQUENCE [LARGE SCALE GENOMIC DNA]</scope>
    <source>
        <strain evidence="15 16">DSM 25104</strain>
    </source>
</reference>
<dbReference type="PRINTS" id="PR01487">
    <property type="entry name" value="LUXSPROTEIN"/>
</dbReference>
<feature type="binding site" evidence="14">
    <location>
        <position position="122"/>
    </location>
    <ligand>
        <name>Fe cation</name>
        <dbReference type="ChEBI" id="CHEBI:24875"/>
    </ligand>
</feature>
<evidence type="ECO:0000256" key="13">
    <source>
        <dbReference type="ARBA" id="ARBA00031777"/>
    </source>
</evidence>
<evidence type="ECO:0000256" key="5">
    <source>
        <dbReference type="ARBA" id="ARBA00015130"/>
    </source>
</evidence>
<evidence type="ECO:0000313" key="15">
    <source>
        <dbReference type="EMBL" id="WFM83435.1"/>
    </source>
</evidence>
<comment type="function">
    <text evidence="11 14">Involved in the synthesis of autoinducer 2 (AI-2) which is secreted by bacteria and is used to communicate both the cell density and the metabolic potential of the environment. The regulation of gene expression in response to changes in cell density is called quorum sensing. Catalyzes the transformation of S-ribosylhomocysteine (RHC) to homocysteine (HC) and 4,5-dihydroxy-2,3-pentadione (DPD).</text>
</comment>